<keyword evidence="2" id="KW-1133">Transmembrane helix</keyword>
<dbReference type="Gene3D" id="2.130.10.10">
    <property type="entry name" value="YVTN repeat-like/Quinoprotein amine dehydrogenase"/>
    <property type="match status" value="1"/>
</dbReference>
<protein>
    <submittedName>
        <fullName evidence="4">PQQ-binding-like beta-propeller repeat protein</fullName>
    </submittedName>
</protein>
<organism evidence="4 5">
    <name type="scientific">Halorussus aquaticus</name>
    <dbReference type="NCBI Taxonomy" id="2953748"/>
    <lineage>
        <taxon>Archaea</taxon>
        <taxon>Methanobacteriati</taxon>
        <taxon>Methanobacteriota</taxon>
        <taxon>Stenosarchaea group</taxon>
        <taxon>Halobacteria</taxon>
        <taxon>Halobacteriales</taxon>
        <taxon>Haladaptataceae</taxon>
        <taxon>Halorussus</taxon>
    </lineage>
</organism>
<keyword evidence="5" id="KW-1185">Reference proteome</keyword>
<feature type="region of interest" description="Disordered" evidence="1">
    <location>
        <begin position="351"/>
        <end position="413"/>
    </location>
</feature>
<dbReference type="GeneID" id="73044781"/>
<proteinExistence type="predicted"/>
<dbReference type="PANTHER" id="PTHR34512">
    <property type="entry name" value="CELL SURFACE PROTEIN"/>
    <property type="match status" value="1"/>
</dbReference>
<accession>A0ABD5Q1P4</accession>
<feature type="domain" description="Pyrrolo-quinoline quinone repeat" evidence="3">
    <location>
        <begin position="226"/>
        <end position="320"/>
    </location>
</feature>
<comment type="caution">
    <text evidence="4">The sequence shown here is derived from an EMBL/GenBank/DDBJ whole genome shotgun (WGS) entry which is preliminary data.</text>
</comment>
<name>A0ABD5Q1P4_9EURY</name>
<dbReference type="Proteomes" id="UP001595945">
    <property type="component" value="Unassembled WGS sequence"/>
</dbReference>
<evidence type="ECO:0000313" key="5">
    <source>
        <dbReference type="Proteomes" id="UP001595945"/>
    </source>
</evidence>
<dbReference type="InterPro" id="IPR015943">
    <property type="entry name" value="WD40/YVTN_repeat-like_dom_sf"/>
</dbReference>
<evidence type="ECO:0000313" key="4">
    <source>
        <dbReference type="EMBL" id="MFC4824533.1"/>
    </source>
</evidence>
<feature type="transmembrane region" description="Helical" evidence="2">
    <location>
        <begin position="434"/>
        <end position="453"/>
    </location>
</feature>
<reference evidence="4 5" key="1">
    <citation type="journal article" date="2019" name="Int. J. Syst. Evol. Microbiol.">
        <title>The Global Catalogue of Microorganisms (GCM) 10K type strain sequencing project: providing services to taxonomists for standard genome sequencing and annotation.</title>
        <authorList>
            <consortium name="The Broad Institute Genomics Platform"/>
            <consortium name="The Broad Institute Genome Sequencing Center for Infectious Disease"/>
            <person name="Wu L."/>
            <person name="Ma J."/>
        </authorList>
    </citation>
    <scope>NUCLEOTIDE SEQUENCE [LARGE SCALE GENOMIC DNA]</scope>
    <source>
        <strain evidence="4 5">XZYJ18</strain>
    </source>
</reference>
<dbReference type="EMBL" id="JBHSHT010000001">
    <property type="protein sequence ID" value="MFC4824533.1"/>
    <property type="molecule type" value="Genomic_DNA"/>
</dbReference>
<dbReference type="SUPFAM" id="SSF50998">
    <property type="entry name" value="Quinoprotein alcohol dehydrogenase-like"/>
    <property type="match status" value="1"/>
</dbReference>
<dbReference type="InterPro" id="IPR018391">
    <property type="entry name" value="PQQ_b-propeller_rpt"/>
</dbReference>
<gene>
    <name evidence="4" type="ORF">ACFO9K_09670</name>
</gene>
<dbReference type="AlphaFoldDB" id="A0ABD5Q1P4"/>
<dbReference type="PANTHER" id="PTHR34512:SF30">
    <property type="entry name" value="OUTER MEMBRANE PROTEIN ASSEMBLY FACTOR BAMB"/>
    <property type="match status" value="1"/>
</dbReference>
<dbReference type="SMART" id="SM00564">
    <property type="entry name" value="PQQ"/>
    <property type="match status" value="6"/>
</dbReference>
<feature type="domain" description="Pyrrolo-quinoline quinone repeat" evidence="3">
    <location>
        <begin position="77"/>
        <end position="200"/>
    </location>
</feature>
<feature type="compositionally biased region" description="Low complexity" evidence="1">
    <location>
        <begin position="395"/>
        <end position="407"/>
    </location>
</feature>
<evidence type="ECO:0000256" key="1">
    <source>
        <dbReference type="SAM" id="MobiDB-lite"/>
    </source>
</evidence>
<keyword evidence="2" id="KW-0812">Transmembrane</keyword>
<keyword evidence="2" id="KW-0472">Membrane</keyword>
<dbReference type="InterPro" id="IPR011047">
    <property type="entry name" value="Quinoprotein_ADH-like_sf"/>
</dbReference>
<dbReference type="Gene3D" id="2.40.128.630">
    <property type="match status" value="1"/>
</dbReference>
<dbReference type="InterPro" id="IPR002372">
    <property type="entry name" value="PQQ_rpt_dom"/>
</dbReference>
<dbReference type="RefSeq" id="WP_254269731.1">
    <property type="nucleotide sequence ID" value="NZ_CP100400.1"/>
</dbReference>
<sequence length="459" mass="47571">MTTATGVTAALAVGPVPALAAQAVPDWTATLGGVPGECVVHGNAVFVADTSGSVTAFDTADGAVRGTTATGKDMVSVGASDSYVAAGAKDGSLYSIDRESMTDNWHRSLSAYVNGVTVAGTVAYAVTEDGECYAIDLDSGETKWRETLSGENPAAPVVGEYVYARSGGEASSGAVYAFDPDSGATEWQVSIASGENAYAVDADLALSPDGRHLAANYLRGEEVAGVTLFDAADGTEQWSARSDGDGVGAVAVGADRVVYEGDQRVFGHDRATGEQKWQSGQGVAGGLTYDAGRLFYVADFGDQEAVRGTRSDTGIVTWETEKEYLDIWGGDASATHYYALHEDGIKAYRRKKTVETTESTTREATTESTRTGGGTGGGTERATTARATTDRTETPRSTTASSATTEAPLRDATTVASDGRGLFVAGDGVLRGNVSTWMLTVSGFALSVVGLVYSMRKEN</sequence>
<evidence type="ECO:0000259" key="3">
    <source>
        <dbReference type="Pfam" id="PF13360"/>
    </source>
</evidence>
<evidence type="ECO:0000256" key="2">
    <source>
        <dbReference type="SAM" id="Phobius"/>
    </source>
</evidence>
<dbReference type="Pfam" id="PF13360">
    <property type="entry name" value="PQQ_2"/>
    <property type="match status" value="2"/>
</dbReference>